<sequence length="49" mass="5855">MAYRVVRLCAACARKLKQGEGYLILRELDYIWRGRKARGLFCWHEIKRG</sequence>
<comment type="caution">
    <text evidence="1">The sequence shown here is derived from an EMBL/GenBank/DDBJ whole genome shotgun (WGS) entry which is preliminary data.</text>
</comment>
<evidence type="ECO:0000313" key="1">
    <source>
        <dbReference type="EMBL" id="GAI67866.1"/>
    </source>
</evidence>
<reference evidence="1" key="1">
    <citation type="journal article" date="2014" name="Front. Microbiol.">
        <title>High frequency of phylogenetically diverse reductive dehalogenase-homologous genes in deep subseafloor sedimentary metagenomes.</title>
        <authorList>
            <person name="Kawai M."/>
            <person name="Futagami T."/>
            <person name="Toyoda A."/>
            <person name="Takaki Y."/>
            <person name="Nishi S."/>
            <person name="Hori S."/>
            <person name="Arai W."/>
            <person name="Tsubouchi T."/>
            <person name="Morono Y."/>
            <person name="Uchiyama I."/>
            <person name="Ito T."/>
            <person name="Fujiyama A."/>
            <person name="Inagaki F."/>
            <person name="Takami H."/>
        </authorList>
    </citation>
    <scope>NUCLEOTIDE SEQUENCE</scope>
    <source>
        <strain evidence="1">Expedition CK06-06</strain>
    </source>
</reference>
<dbReference type="AlphaFoldDB" id="X1RLL1"/>
<name>X1RLL1_9ZZZZ</name>
<gene>
    <name evidence="1" type="ORF">S12H4_00176</name>
</gene>
<proteinExistence type="predicted"/>
<protein>
    <submittedName>
        <fullName evidence="1">Uncharacterized protein</fullName>
    </submittedName>
</protein>
<organism evidence="1">
    <name type="scientific">marine sediment metagenome</name>
    <dbReference type="NCBI Taxonomy" id="412755"/>
    <lineage>
        <taxon>unclassified sequences</taxon>
        <taxon>metagenomes</taxon>
        <taxon>ecological metagenomes</taxon>
    </lineage>
</organism>
<dbReference type="EMBL" id="BARW01000013">
    <property type="protein sequence ID" value="GAI67866.1"/>
    <property type="molecule type" value="Genomic_DNA"/>
</dbReference>
<accession>X1RLL1</accession>